<dbReference type="AlphaFoldDB" id="A0ABD1QFP2"/>
<accession>A0ABD1QFP2</accession>
<proteinExistence type="predicted"/>
<organism evidence="2 3">
    <name type="scientific">Abeliophyllum distichum</name>
    <dbReference type="NCBI Taxonomy" id="126358"/>
    <lineage>
        <taxon>Eukaryota</taxon>
        <taxon>Viridiplantae</taxon>
        <taxon>Streptophyta</taxon>
        <taxon>Embryophyta</taxon>
        <taxon>Tracheophyta</taxon>
        <taxon>Spermatophyta</taxon>
        <taxon>Magnoliopsida</taxon>
        <taxon>eudicotyledons</taxon>
        <taxon>Gunneridae</taxon>
        <taxon>Pentapetalae</taxon>
        <taxon>asterids</taxon>
        <taxon>lamiids</taxon>
        <taxon>Lamiales</taxon>
        <taxon>Oleaceae</taxon>
        <taxon>Forsythieae</taxon>
        <taxon>Abeliophyllum</taxon>
    </lineage>
</organism>
<comment type="caution">
    <text evidence="2">The sequence shown here is derived from an EMBL/GenBank/DDBJ whole genome shotgun (WGS) entry which is preliminary data.</text>
</comment>
<dbReference type="EMBL" id="JBFOLK010000011">
    <property type="protein sequence ID" value="KAL2474734.1"/>
    <property type="molecule type" value="Genomic_DNA"/>
</dbReference>
<keyword evidence="3" id="KW-1185">Reference proteome</keyword>
<feature type="region of interest" description="Disordered" evidence="1">
    <location>
        <begin position="1"/>
        <end position="32"/>
    </location>
</feature>
<reference evidence="3" key="1">
    <citation type="submission" date="2024-07" db="EMBL/GenBank/DDBJ databases">
        <title>Two chromosome-level genome assemblies of Korean endemic species Abeliophyllum distichum and Forsythia ovata (Oleaceae).</title>
        <authorList>
            <person name="Jang H."/>
        </authorList>
    </citation>
    <scope>NUCLEOTIDE SEQUENCE [LARGE SCALE GENOMIC DNA]</scope>
</reference>
<feature type="compositionally biased region" description="Acidic residues" evidence="1">
    <location>
        <begin position="20"/>
        <end position="32"/>
    </location>
</feature>
<sequence>MVDTGSDNGPHEDQVVNNGSEDEDEDYDFYDSDNEVKDDGNLDFKANITSDNDFGPCVNFYYEKSLLYAPTFELHTDYSSNDGECVTYPEFVVARDMANPQFKMGLNFSSYLELFISRV</sequence>
<name>A0ABD1QFP2_9LAMI</name>
<gene>
    <name evidence="2" type="ORF">Adt_35470</name>
</gene>
<evidence type="ECO:0000256" key="1">
    <source>
        <dbReference type="SAM" id="MobiDB-lite"/>
    </source>
</evidence>
<dbReference type="Proteomes" id="UP001604336">
    <property type="component" value="Unassembled WGS sequence"/>
</dbReference>
<protein>
    <submittedName>
        <fullName evidence="2">Uncharacterized protein</fullName>
    </submittedName>
</protein>
<evidence type="ECO:0000313" key="3">
    <source>
        <dbReference type="Proteomes" id="UP001604336"/>
    </source>
</evidence>
<evidence type="ECO:0000313" key="2">
    <source>
        <dbReference type="EMBL" id="KAL2474734.1"/>
    </source>
</evidence>